<reference evidence="4" key="1">
    <citation type="submission" date="2023-07" db="EMBL/GenBank/DDBJ databases">
        <title>Whole genome shotgun sequence of Streptomyces nojiriensis NBRC 13794.</title>
        <authorList>
            <person name="Komaki H."/>
            <person name="Tamura T."/>
        </authorList>
    </citation>
    <scope>NUCLEOTIDE SEQUENCE [LARGE SCALE GENOMIC DNA]</scope>
    <source>
        <strain evidence="4">NBRC 13794</strain>
    </source>
</reference>
<name>A0ABQ3SGC7_9ACTN</name>
<dbReference type="Proteomes" id="UP000613974">
    <property type="component" value="Unassembled WGS sequence"/>
</dbReference>
<sequence>MAGEVPVTAEVDFPLYVVSDEESGDVLVAAEGVEGFFVAPEEELSEVAFLRAHEVEKGRRRVEEAVLGVMNRRREKVGEYFIGRVVLGDTGLAAPDGNISRVEYRFFGNRCEYPEAERIWRRWASGIALEKGEWLRWPMSYQSAWLHVVQNSWFTSNRRAARYGVDDVIYLDGAHISTKSGFFCALGEAVNGAGGYFGSNLDALTDCISSNCGEGPPVKIVWRDFQVSQAFLDGAFLDSVAEVMREFRVDFDTC</sequence>
<evidence type="ECO:0000256" key="1">
    <source>
        <dbReference type="ARBA" id="ARBA00006845"/>
    </source>
</evidence>
<comment type="similarity">
    <text evidence="1">Belongs to the barstar family.</text>
</comment>
<dbReference type="RefSeq" id="WP_189740672.1">
    <property type="nucleotide sequence ID" value="NZ_BMRL01000009.1"/>
</dbReference>
<comment type="caution">
    <text evidence="3">The sequence shown here is derived from an EMBL/GenBank/DDBJ whole genome shotgun (WGS) entry which is preliminary data.</text>
</comment>
<evidence type="ECO:0000313" key="4">
    <source>
        <dbReference type="Proteomes" id="UP000613974"/>
    </source>
</evidence>
<protein>
    <recommendedName>
        <fullName evidence="2">Barstar (barnase inhibitor) domain-containing protein</fullName>
    </recommendedName>
</protein>
<accession>A0ABQ3SGC7</accession>
<organism evidence="3 4">
    <name type="scientific">Streptomyces nojiriensis</name>
    <dbReference type="NCBI Taxonomy" id="66374"/>
    <lineage>
        <taxon>Bacteria</taxon>
        <taxon>Bacillati</taxon>
        <taxon>Actinomycetota</taxon>
        <taxon>Actinomycetes</taxon>
        <taxon>Kitasatosporales</taxon>
        <taxon>Streptomycetaceae</taxon>
        <taxon>Streptomyces</taxon>
    </lineage>
</organism>
<evidence type="ECO:0000259" key="2">
    <source>
        <dbReference type="Pfam" id="PF01337"/>
    </source>
</evidence>
<gene>
    <name evidence="3" type="ORF">Snoj_10980</name>
</gene>
<keyword evidence="4" id="KW-1185">Reference proteome</keyword>
<feature type="domain" description="Barstar (barnase inhibitor)" evidence="2">
    <location>
        <begin position="168"/>
        <end position="247"/>
    </location>
</feature>
<dbReference type="InterPro" id="IPR035905">
    <property type="entry name" value="Barstar-like_sf"/>
</dbReference>
<dbReference type="Gene3D" id="3.30.370.10">
    <property type="entry name" value="Barstar-like"/>
    <property type="match status" value="1"/>
</dbReference>
<dbReference type="SUPFAM" id="SSF52038">
    <property type="entry name" value="Barstar-related"/>
    <property type="match status" value="1"/>
</dbReference>
<dbReference type="InterPro" id="IPR000468">
    <property type="entry name" value="Barstar"/>
</dbReference>
<dbReference type="EMBL" id="BNEC01000003">
    <property type="protein sequence ID" value="GHI67180.1"/>
    <property type="molecule type" value="Genomic_DNA"/>
</dbReference>
<dbReference type="GeneID" id="95593534"/>
<dbReference type="Pfam" id="PF01337">
    <property type="entry name" value="Barstar"/>
    <property type="match status" value="1"/>
</dbReference>
<evidence type="ECO:0000313" key="3">
    <source>
        <dbReference type="EMBL" id="GHI67180.1"/>
    </source>
</evidence>
<proteinExistence type="inferred from homology"/>